<evidence type="ECO:0000313" key="4">
    <source>
        <dbReference type="EMBL" id="MBB5711741.1"/>
    </source>
</evidence>
<proteinExistence type="inferred from homology"/>
<dbReference type="EMBL" id="JACIJF010000009">
    <property type="protein sequence ID" value="MBB5711741.1"/>
    <property type="molecule type" value="Genomic_DNA"/>
</dbReference>
<dbReference type="PIRSF" id="PIRSF026508">
    <property type="entry name" value="TelA"/>
    <property type="match status" value="1"/>
</dbReference>
<dbReference type="AlphaFoldDB" id="A0A840YQZ7"/>
<dbReference type="Proteomes" id="UP000527143">
    <property type="component" value="Unassembled WGS sequence"/>
</dbReference>
<evidence type="ECO:0000313" key="5">
    <source>
        <dbReference type="Proteomes" id="UP000527143"/>
    </source>
</evidence>
<evidence type="ECO:0000256" key="3">
    <source>
        <dbReference type="SAM" id="MobiDB-lite"/>
    </source>
</evidence>
<accession>A0A840YQZ7</accession>
<comment type="caution">
    <text evidence="4">The sequence shown here is derived from an EMBL/GenBank/DDBJ whole genome shotgun (WGS) entry which is preliminary data.</text>
</comment>
<reference evidence="4 5" key="1">
    <citation type="submission" date="2020-08" db="EMBL/GenBank/DDBJ databases">
        <title>Genomic Encyclopedia of Type Strains, Phase IV (KMG-IV): sequencing the most valuable type-strain genomes for metagenomic binning, comparative biology and taxonomic classification.</title>
        <authorList>
            <person name="Goeker M."/>
        </authorList>
    </citation>
    <scope>NUCLEOTIDE SEQUENCE [LARGE SCALE GENOMIC DNA]</scope>
    <source>
        <strain evidence="4 5">DSM 26736</strain>
    </source>
</reference>
<keyword evidence="5" id="KW-1185">Reference proteome</keyword>
<evidence type="ECO:0000256" key="2">
    <source>
        <dbReference type="PIRNR" id="PIRNR026508"/>
    </source>
</evidence>
<dbReference type="InterPro" id="IPR008863">
    <property type="entry name" value="Toxic_anion-R_TelA"/>
</dbReference>
<dbReference type="Pfam" id="PF05816">
    <property type="entry name" value="TelA"/>
    <property type="match status" value="1"/>
</dbReference>
<feature type="region of interest" description="Disordered" evidence="3">
    <location>
        <begin position="1"/>
        <end position="25"/>
    </location>
</feature>
<name>A0A840YQZ7_9SPHN</name>
<gene>
    <name evidence="4" type="ORF">FHT02_002992</name>
</gene>
<evidence type="ECO:0000256" key="1">
    <source>
        <dbReference type="ARBA" id="ARBA00005541"/>
    </source>
</evidence>
<dbReference type="RefSeq" id="WP_184089063.1">
    <property type="nucleotide sequence ID" value="NZ_JACIJF010000009.1"/>
</dbReference>
<dbReference type="PANTHER" id="PTHR38432">
    <property type="entry name" value="TELA-LIKE PROTEIN SAOUHSC_01408"/>
    <property type="match status" value="1"/>
</dbReference>
<protein>
    <submittedName>
        <fullName evidence="4">Uncharacterized protein YaaN involved in tellurite resistance</fullName>
    </submittedName>
</protein>
<dbReference type="PANTHER" id="PTHR38432:SF1">
    <property type="entry name" value="TELA-LIKE PROTEIN SAOUHSC_01408"/>
    <property type="match status" value="1"/>
</dbReference>
<comment type="similarity">
    <text evidence="1 2">Belongs to the TelA family.</text>
</comment>
<sequence>MASETAVAEQGLVLTPPDPVPTVAPEKAAGLVPVDEGKRSELEKRVDGFIDDLVAQDVNSPEFGKRVDAIAAMGQKEIRDAAGQSNRFLDRPIKAMDGESGVGADLIALRRQVEDLDPSKNGKLIGGKGGFLDRIFGSGGFKKYFHKYQSSQTHINAILKSLANGKDELLMDNAAIDTERANLWNAMGRLEQMIYLSKAMDTRLEDKANELDHTDPAKAKAIRETALFYVRQRTQDLLTQMAVTVQGYLALDLVKKNNVELVKGVDRASTTTVSALRTAVTVAQALTNQKLVLDQITALNSTTAGLIDSTSKLLKSQSAAIHEQAANSTIPVETLQRAFQNIYDTMDAIDTFKLKALDSMKTTVNTLSSEVEKSKGYIARAEGATQNQLAGASSDTFKLEAM</sequence>
<organism evidence="4 5">
    <name type="scientific">Sphingomonas xinjiangensis</name>
    <dbReference type="NCBI Taxonomy" id="643568"/>
    <lineage>
        <taxon>Bacteria</taxon>
        <taxon>Pseudomonadati</taxon>
        <taxon>Pseudomonadota</taxon>
        <taxon>Alphaproteobacteria</taxon>
        <taxon>Sphingomonadales</taxon>
        <taxon>Sphingomonadaceae</taxon>
        <taxon>Sphingomonas</taxon>
    </lineage>
</organism>